<dbReference type="InterPro" id="IPR010982">
    <property type="entry name" value="Lambda_DNA-bd_dom_sf"/>
</dbReference>
<sequence length="352" mass="38135">MSNVSRRITIKDIAEKAQVSKATVSFAFNAPWKISEETRDRVLRVAEELDYIPDPLARTLATKRVGAIGLLLPDPIQEAFKNPYMFEVLQGIGTICHGEDLSLTILPPVKGLLSHTVRTALVDGIITIGIEPDDEILSLIRKRQIPFVTVDGAGLVGSVNVGIDDEEAAYQLMSYVLDMGHRNIAIVSLKNLHQVLVDSPDGMRSRIIELRLQGVYRALEERGIPRESEAVQVYPVDASIESTVSVMGPLLSQPRRPSAVLCLSDVAALGVYQVCQDQHIGIPQELSVAGFDGIFFGKLLTPPLTTLSQPGYEKGQAAAALVVNLMRGLPCSDIMLPVELQIGSSVAPAPLD</sequence>
<reference evidence="5" key="1">
    <citation type="journal article" date="2020" name="mSystems">
        <title>Genome- and Community-Level Interaction Insights into Carbon Utilization and Element Cycling Functions of Hydrothermarchaeota in Hydrothermal Sediment.</title>
        <authorList>
            <person name="Zhou Z."/>
            <person name="Liu Y."/>
            <person name="Xu W."/>
            <person name="Pan J."/>
            <person name="Luo Z.H."/>
            <person name="Li M."/>
        </authorList>
    </citation>
    <scope>NUCLEOTIDE SEQUENCE [LARGE SCALE GENOMIC DNA]</scope>
    <source>
        <strain evidence="5">SpSt-503</strain>
    </source>
</reference>
<dbReference type="PANTHER" id="PTHR30146:SF138">
    <property type="entry name" value="TRANSCRIPTIONAL REGULATORY PROTEIN"/>
    <property type="match status" value="1"/>
</dbReference>
<protein>
    <submittedName>
        <fullName evidence="5">LacI family transcriptional regulator</fullName>
    </submittedName>
</protein>
<dbReference type="InterPro" id="IPR000843">
    <property type="entry name" value="HTH_LacI"/>
</dbReference>
<keyword evidence="3" id="KW-0804">Transcription</keyword>
<dbReference type="Gene3D" id="1.10.260.40">
    <property type="entry name" value="lambda repressor-like DNA-binding domains"/>
    <property type="match status" value="1"/>
</dbReference>
<evidence type="ECO:0000259" key="4">
    <source>
        <dbReference type="PROSITE" id="PS50932"/>
    </source>
</evidence>
<accession>A0A7C3IJ38</accession>
<dbReference type="InterPro" id="IPR046335">
    <property type="entry name" value="LacI/GalR-like_sensor"/>
</dbReference>
<keyword evidence="2" id="KW-0238">DNA-binding</keyword>
<keyword evidence="1" id="KW-0805">Transcription regulation</keyword>
<dbReference type="SMART" id="SM00354">
    <property type="entry name" value="HTH_LACI"/>
    <property type="match status" value="1"/>
</dbReference>
<evidence type="ECO:0000313" key="5">
    <source>
        <dbReference type="EMBL" id="HFH30704.1"/>
    </source>
</evidence>
<evidence type="ECO:0000256" key="2">
    <source>
        <dbReference type="ARBA" id="ARBA00023125"/>
    </source>
</evidence>
<comment type="caution">
    <text evidence="5">The sequence shown here is derived from an EMBL/GenBank/DDBJ whole genome shotgun (WGS) entry which is preliminary data.</text>
</comment>
<dbReference type="SUPFAM" id="SSF47413">
    <property type="entry name" value="lambda repressor-like DNA-binding domains"/>
    <property type="match status" value="1"/>
</dbReference>
<dbReference type="AlphaFoldDB" id="A0A7C3IJ38"/>
<dbReference type="GO" id="GO:0003700">
    <property type="term" value="F:DNA-binding transcription factor activity"/>
    <property type="evidence" value="ECO:0007669"/>
    <property type="project" value="TreeGrafter"/>
</dbReference>
<evidence type="ECO:0000256" key="3">
    <source>
        <dbReference type="ARBA" id="ARBA00023163"/>
    </source>
</evidence>
<dbReference type="Pfam" id="PF13377">
    <property type="entry name" value="Peripla_BP_3"/>
    <property type="match status" value="1"/>
</dbReference>
<dbReference type="PANTHER" id="PTHR30146">
    <property type="entry name" value="LACI-RELATED TRANSCRIPTIONAL REPRESSOR"/>
    <property type="match status" value="1"/>
</dbReference>
<gene>
    <name evidence="5" type="ORF">ENS59_14540</name>
</gene>
<evidence type="ECO:0000256" key="1">
    <source>
        <dbReference type="ARBA" id="ARBA00023015"/>
    </source>
</evidence>
<dbReference type="InterPro" id="IPR028082">
    <property type="entry name" value="Peripla_BP_I"/>
</dbReference>
<dbReference type="Gene3D" id="3.40.50.2300">
    <property type="match status" value="2"/>
</dbReference>
<dbReference type="GO" id="GO:0000976">
    <property type="term" value="F:transcription cis-regulatory region binding"/>
    <property type="evidence" value="ECO:0007669"/>
    <property type="project" value="TreeGrafter"/>
</dbReference>
<dbReference type="Pfam" id="PF00356">
    <property type="entry name" value="LacI"/>
    <property type="match status" value="1"/>
</dbReference>
<proteinExistence type="predicted"/>
<dbReference type="SUPFAM" id="SSF53822">
    <property type="entry name" value="Periplasmic binding protein-like I"/>
    <property type="match status" value="1"/>
</dbReference>
<organism evidence="5">
    <name type="scientific">Gracilinema caldarium</name>
    <dbReference type="NCBI Taxonomy" id="215591"/>
    <lineage>
        <taxon>Bacteria</taxon>
        <taxon>Pseudomonadati</taxon>
        <taxon>Spirochaetota</taxon>
        <taxon>Spirochaetia</taxon>
        <taxon>Spirochaetales</taxon>
        <taxon>Breznakiellaceae</taxon>
        <taxon>Gracilinema</taxon>
    </lineage>
</organism>
<dbReference type="EMBL" id="DSVL01000445">
    <property type="protein sequence ID" value="HFH30704.1"/>
    <property type="molecule type" value="Genomic_DNA"/>
</dbReference>
<dbReference type="CDD" id="cd06279">
    <property type="entry name" value="PBP1_LacI-like"/>
    <property type="match status" value="1"/>
</dbReference>
<dbReference type="PROSITE" id="PS50932">
    <property type="entry name" value="HTH_LACI_2"/>
    <property type="match status" value="1"/>
</dbReference>
<feature type="domain" description="HTH lacI-type" evidence="4">
    <location>
        <begin position="8"/>
        <end position="62"/>
    </location>
</feature>
<name>A0A7C3IJ38_9SPIR</name>
<dbReference type="CDD" id="cd01392">
    <property type="entry name" value="HTH_LacI"/>
    <property type="match status" value="1"/>
</dbReference>